<comment type="caution">
    <text evidence="2">The sequence shown here is derived from an EMBL/GenBank/DDBJ whole genome shotgun (WGS) entry which is preliminary data.</text>
</comment>
<proteinExistence type="predicted"/>
<feature type="transmembrane region" description="Helical" evidence="1">
    <location>
        <begin position="39"/>
        <end position="59"/>
    </location>
</feature>
<keyword evidence="1" id="KW-0472">Membrane</keyword>
<evidence type="ECO:0000313" key="2">
    <source>
        <dbReference type="EMBL" id="KAK9808229.1"/>
    </source>
</evidence>
<gene>
    <name evidence="2" type="ORF">WJX73_000749</name>
</gene>
<dbReference type="Proteomes" id="UP001465755">
    <property type="component" value="Unassembled WGS sequence"/>
</dbReference>
<keyword evidence="1" id="KW-1133">Transmembrane helix</keyword>
<sequence length="337" mass="37565">MTSARHAQVEPGWKLGLRQLQALLWRNWQLKKRSWNTTAVELLSPIILVGLLVFAYSLVSPVHIDQHIWLIQDVIQQNNGSFVWPEGFPNGSATSPYALPPPAPDGSPFNINTTGANITEAQLQALRECLAAQNATFNGTDGGNSGALVDAVLPKVLAGLQAFIHTKGPIPIPTLDEYILLSYALRYQIDQRNGSLDQLRGVRRQFGWNILGNLLEKGQIAFAPNTPDVLRLAEHLSTTHELFASRFYGVLETEEAGEELSLVADPPLWALVVFDSGPNASHADYTIRMNFTTVPRTWVNINKHRHWIQTSYKTARTADSERTHFCNNYHNHPPPII</sequence>
<evidence type="ECO:0000256" key="1">
    <source>
        <dbReference type="SAM" id="Phobius"/>
    </source>
</evidence>
<dbReference type="AlphaFoldDB" id="A0AAW1PK06"/>
<dbReference type="EMBL" id="JALJOQ010000025">
    <property type="protein sequence ID" value="KAK9808229.1"/>
    <property type="molecule type" value="Genomic_DNA"/>
</dbReference>
<evidence type="ECO:0000313" key="3">
    <source>
        <dbReference type="Proteomes" id="UP001465755"/>
    </source>
</evidence>
<evidence type="ECO:0008006" key="4">
    <source>
        <dbReference type="Google" id="ProtNLM"/>
    </source>
</evidence>
<reference evidence="2 3" key="1">
    <citation type="journal article" date="2024" name="Nat. Commun.">
        <title>Phylogenomics reveals the evolutionary origins of lichenization in chlorophyte algae.</title>
        <authorList>
            <person name="Puginier C."/>
            <person name="Libourel C."/>
            <person name="Otte J."/>
            <person name="Skaloud P."/>
            <person name="Haon M."/>
            <person name="Grisel S."/>
            <person name="Petersen M."/>
            <person name="Berrin J.G."/>
            <person name="Delaux P.M."/>
            <person name="Dal Grande F."/>
            <person name="Keller J."/>
        </authorList>
    </citation>
    <scope>NUCLEOTIDE SEQUENCE [LARGE SCALE GENOMIC DNA]</scope>
    <source>
        <strain evidence="2 3">SAG 2036</strain>
    </source>
</reference>
<protein>
    <recommendedName>
        <fullName evidence="4">ABC transporter permease</fullName>
    </recommendedName>
</protein>
<accession>A0AAW1PK06</accession>
<name>A0AAW1PK06_9CHLO</name>
<organism evidence="2 3">
    <name type="scientific">Symbiochloris irregularis</name>
    <dbReference type="NCBI Taxonomy" id="706552"/>
    <lineage>
        <taxon>Eukaryota</taxon>
        <taxon>Viridiplantae</taxon>
        <taxon>Chlorophyta</taxon>
        <taxon>core chlorophytes</taxon>
        <taxon>Trebouxiophyceae</taxon>
        <taxon>Trebouxiales</taxon>
        <taxon>Trebouxiaceae</taxon>
        <taxon>Symbiochloris</taxon>
    </lineage>
</organism>
<keyword evidence="1" id="KW-0812">Transmembrane</keyword>
<keyword evidence="3" id="KW-1185">Reference proteome</keyword>